<dbReference type="AlphaFoldDB" id="A0A8T1EGR1"/>
<comment type="caution">
    <text evidence="1">The sequence shown here is derived from an EMBL/GenBank/DDBJ whole genome shotgun (WGS) entry which is preliminary data.</text>
</comment>
<gene>
    <name evidence="1" type="ORF">PC117_g2837</name>
</gene>
<evidence type="ECO:0000313" key="2">
    <source>
        <dbReference type="Proteomes" id="UP000736787"/>
    </source>
</evidence>
<proteinExistence type="predicted"/>
<dbReference type="EMBL" id="RCMK01000038">
    <property type="protein sequence ID" value="KAG2952380.1"/>
    <property type="molecule type" value="Genomic_DNA"/>
</dbReference>
<protein>
    <submittedName>
        <fullName evidence="1">Uncharacterized protein</fullName>
    </submittedName>
</protein>
<name>A0A8T1EGR1_9STRA</name>
<sequence length="51" mass="5803">MVRNAFIFDDDNELVQVARSYDDAGRKISWRDATHRMRHTGHASTKSTAAP</sequence>
<evidence type="ECO:0000313" key="1">
    <source>
        <dbReference type="EMBL" id="KAG2952380.1"/>
    </source>
</evidence>
<dbReference type="Proteomes" id="UP000736787">
    <property type="component" value="Unassembled WGS sequence"/>
</dbReference>
<organism evidence="1 2">
    <name type="scientific">Phytophthora cactorum</name>
    <dbReference type="NCBI Taxonomy" id="29920"/>
    <lineage>
        <taxon>Eukaryota</taxon>
        <taxon>Sar</taxon>
        <taxon>Stramenopiles</taxon>
        <taxon>Oomycota</taxon>
        <taxon>Peronosporomycetes</taxon>
        <taxon>Peronosporales</taxon>
        <taxon>Peronosporaceae</taxon>
        <taxon>Phytophthora</taxon>
    </lineage>
</organism>
<accession>A0A8T1EGR1</accession>
<reference evidence="1" key="1">
    <citation type="submission" date="2018-10" db="EMBL/GenBank/DDBJ databases">
        <title>Effector identification in a new, highly contiguous assembly of the strawberry crown rot pathogen Phytophthora cactorum.</title>
        <authorList>
            <person name="Armitage A.D."/>
            <person name="Nellist C.F."/>
            <person name="Bates H."/>
            <person name="Vickerstaff R.J."/>
            <person name="Harrison R.J."/>
        </authorList>
    </citation>
    <scope>NUCLEOTIDE SEQUENCE</scope>
    <source>
        <strain evidence="1">4040</strain>
    </source>
</reference>